<dbReference type="EMBL" id="BKAJ01000033">
    <property type="protein sequence ID" value="GEP55057.1"/>
    <property type="molecule type" value="Genomic_DNA"/>
</dbReference>
<dbReference type="Proteomes" id="UP000321058">
    <property type="component" value="Unassembled WGS sequence"/>
</dbReference>
<gene>
    <name evidence="1" type="ORF">RSO01_22230</name>
</gene>
<dbReference type="OrthoDB" id="9825935at2"/>
<proteinExistence type="predicted"/>
<name>A0A512N7V4_9HYPH</name>
<organism evidence="1 2">
    <name type="scientific">Reyranella soli</name>
    <dbReference type="NCBI Taxonomy" id="1230389"/>
    <lineage>
        <taxon>Bacteria</taxon>
        <taxon>Pseudomonadati</taxon>
        <taxon>Pseudomonadota</taxon>
        <taxon>Alphaproteobacteria</taxon>
        <taxon>Hyphomicrobiales</taxon>
        <taxon>Reyranellaceae</taxon>
        <taxon>Reyranella</taxon>
    </lineage>
</organism>
<protein>
    <submittedName>
        <fullName evidence="1">Uncharacterized protein</fullName>
    </submittedName>
</protein>
<comment type="caution">
    <text evidence="1">The sequence shown here is derived from an EMBL/GenBank/DDBJ whole genome shotgun (WGS) entry which is preliminary data.</text>
</comment>
<dbReference type="RefSeq" id="WP_147149160.1">
    <property type="nucleotide sequence ID" value="NZ_BKAJ01000033.1"/>
</dbReference>
<sequence length="281" mass="29323">MFSIHAVVSGVAVGVMVVGCAQAPVQPIPEAARRSVTSISGDVSGLKQADTSKLGARGSAEGAQLGAQQGASVLPGGGGLLGLAVMGVGAIVGGVKGANEAQREDVVDQTRVFLRTAIEDTDFTELLRARLASSKAAGDVEIINVTSQGTPLAAVPDGARAPDHFLVIEYRLGLQREDLVNPKVGIIVLARAKVRDAGANQQVHQAIWAYCGDRYHFVQMAANNGAALRAQIDRAAAVLAEAIPHDLYVSRRPRHLLFNSTCMDFSDLPSGIGRRAVSSRS</sequence>
<evidence type="ECO:0000313" key="2">
    <source>
        <dbReference type="Proteomes" id="UP000321058"/>
    </source>
</evidence>
<dbReference type="AlphaFoldDB" id="A0A512N7V4"/>
<reference evidence="1 2" key="1">
    <citation type="submission" date="2019-07" db="EMBL/GenBank/DDBJ databases">
        <title>Whole genome shotgun sequence of Reyranella soli NBRC 108950.</title>
        <authorList>
            <person name="Hosoyama A."/>
            <person name="Uohara A."/>
            <person name="Ohji S."/>
            <person name="Ichikawa N."/>
        </authorList>
    </citation>
    <scope>NUCLEOTIDE SEQUENCE [LARGE SCALE GENOMIC DNA]</scope>
    <source>
        <strain evidence="1 2">NBRC 108950</strain>
    </source>
</reference>
<keyword evidence="2" id="KW-1185">Reference proteome</keyword>
<evidence type="ECO:0000313" key="1">
    <source>
        <dbReference type="EMBL" id="GEP55057.1"/>
    </source>
</evidence>
<accession>A0A512N7V4</accession>